<accession>A0ABV6W658</accession>
<keyword evidence="4" id="KW-1185">Reference proteome</keyword>
<dbReference type="InterPro" id="IPR029447">
    <property type="entry name" value="DUF4439"/>
</dbReference>
<evidence type="ECO:0000313" key="4">
    <source>
        <dbReference type="Proteomes" id="UP001592531"/>
    </source>
</evidence>
<protein>
    <submittedName>
        <fullName evidence="3">DUF4439 domain-containing protein</fullName>
    </submittedName>
</protein>
<feature type="chain" id="PRO_5047302640" evidence="1">
    <location>
        <begin position="33"/>
        <end position="327"/>
    </location>
</feature>
<dbReference type="Proteomes" id="UP001592531">
    <property type="component" value="Unassembled WGS sequence"/>
</dbReference>
<name>A0ABV6W658_9ACTN</name>
<sequence length="327" mass="31442">MTTSAPGIRRRALLGTGLLGLLTACGSGTAGSADGRTARTVLGPDPDLPVRARARAATAALAGAYDAALLAHPDLGGRLRPLRAQLAVQLTAFGAATATPTPSATAVPSATAPPVPPAAPSSAAAMLLGLGTAELGTAAARTADLAAASPALARQLASAAANGAQHAMLLRGSVPAGPAPAGPPAGAPLPAPALAALQAALAAEDAAVYAYGVVGAELGGARRTAATAAYQAHRARRGALQQWIAATGAVPVAAAPAYQLPAAVTGTASAVRLAGLVEDRTCAVYANAVQATAGALRGGMAAALRQAALDTLAWRGAGSAFPGIADG</sequence>
<dbReference type="SUPFAM" id="SSF47240">
    <property type="entry name" value="Ferritin-like"/>
    <property type="match status" value="1"/>
</dbReference>
<evidence type="ECO:0000313" key="3">
    <source>
        <dbReference type="EMBL" id="MFC1421457.1"/>
    </source>
</evidence>
<dbReference type="Pfam" id="PF14530">
    <property type="entry name" value="DUF4439"/>
    <property type="match status" value="1"/>
</dbReference>
<dbReference type="RefSeq" id="WP_380544721.1">
    <property type="nucleotide sequence ID" value="NZ_JBHFAB010000041.1"/>
</dbReference>
<comment type="caution">
    <text evidence="3">The sequence shown here is derived from an EMBL/GenBank/DDBJ whole genome shotgun (WGS) entry which is preliminary data.</text>
</comment>
<feature type="domain" description="DUF4439" evidence="2">
    <location>
        <begin position="196"/>
        <end position="325"/>
    </location>
</feature>
<proteinExistence type="predicted"/>
<feature type="signal peptide" evidence="1">
    <location>
        <begin position="1"/>
        <end position="32"/>
    </location>
</feature>
<dbReference type="InterPro" id="IPR012347">
    <property type="entry name" value="Ferritin-like"/>
</dbReference>
<gene>
    <name evidence="3" type="ORF">ACEZDE_33160</name>
</gene>
<evidence type="ECO:0000256" key="1">
    <source>
        <dbReference type="SAM" id="SignalP"/>
    </source>
</evidence>
<dbReference type="EMBL" id="JBHFAB010000041">
    <property type="protein sequence ID" value="MFC1421457.1"/>
    <property type="molecule type" value="Genomic_DNA"/>
</dbReference>
<organism evidence="3 4">
    <name type="scientific">Streptacidiphilus cavernicola</name>
    <dbReference type="NCBI Taxonomy" id="3342716"/>
    <lineage>
        <taxon>Bacteria</taxon>
        <taxon>Bacillati</taxon>
        <taxon>Actinomycetota</taxon>
        <taxon>Actinomycetes</taxon>
        <taxon>Kitasatosporales</taxon>
        <taxon>Streptomycetaceae</taxon>
        <taxon>Streptacidiphilus</taxon>
    </lineage>
</organism>
<dbReference type="InterPro" id="IPR009078">
    <property type="entry name" value="Ferritin-like_SF"/>
</dbReference>
<evidence type="ECO:0000259" key="2">
    <source>
        <dbReference type="Pfam" id="PF14530"/>
    </source>
</evidence>
<reference evidence="3 4" key="1">
    <citation type="submission" date="2024-09" db="EMBL/GenBank/DDBJ databases">
        <authorList>
            <person name="Lee S.D."/>
        </authorList>
    </citation>
    <scope>NUCLEOTIDE SEQUENCE [LARGE SCALE GENOMIC DNA]</scope>
    <source>
        <strain evidence="3 4">N8-3</strain>
    </source>
</reference>
<dbReference type="Gene3D" id="1.20.1260.10">
    <property type="match status" value="1"/>
</dbReference>
<keyword evidence="1" id="KW-0732">Signal</keyword>